<sequence length="84" mass="9516">MPELLDIQNETGHLVIDARNAIRTGHHPRYEILNLVKEAPMGTLCDIHVPHRTGPLIGALEELGLHVAVSEVEPFHWRLRVMKL</sequence>
<dbReference type="AlphaFoldDB" id="A0A9X7W2H6"/>
<dbReference type="KEGG" id="afx:JZ786_03360"/>
<accession>A0A9X7W2H6</accession>
<dbReference type="RefSeq" id="WP_206657404.1">
    <property type="nucleotide sequence ID" value="NZ_CP071182.1"/>
</dbReference>
<organism evidence="1 2">
    <name type="scientific">Alicyclobacillus mengziensis</name>
    <dbReference type="NCBI Taxonomy" id="2931921"/>
    <lineage>
        <taxon>Bacteria</taxon>
        <taxon>Bacillati</taxon>
        <taxon>Bacillota</taxon>
        <taxon>Bacilli</taxon>
        <taxon>Bacillales</taxon>
        <taxon>Alicyclobacillaceae</taxon>
        <taxon>Alicyclobacillus</taxon>
    </lineage>
</organism>
<dbReference type="EMBL" id="CP071182">
    <property type="protein sequence ID" value="QSO48068.1"/>
    <property type="molecule type" value="Genomic_DNA"/>
</dbReference>
<name>A0A9X7W2H6_9BACL</name>
<evidence type="ECO:0000313" key="1">
    <source>
        <dbReference type="EMBL" id="QSO48068.1"/>
    </source>
</evidence>
<protein>
    <submittedName>
        <fullName evidence="1">Amino acid decarboxylase</fullName>
    </submittedName>
</protein>
<gene>
    <name evidence="1" type="ORF">JZ786_03360</name>
</gene>
<evidence type="ECO:0000313" key="2">
    <source>
        <dbReference type="Proteomes" id="UP000663505"/>
    </source>
</evidence>
<proteinExistence type="predicted"/>
<reference evidence="1 2" key="1">
    <citation type="submission" date="2021-02" db="EMBL/GenBank/DDBJ databases">
        <title>Alicyclobacillus curvatus sp. nov. and Alicyclobacillus mengziensis sp. nov., two acidophilic bacteria isolated from acid mine drainage.</title>
        <authorList>
            <person name="Huang Y."/>
        </authorList>
    </citation>
    <scope>NUCLEOTIDE SEQUENCE [LARGE SCALE GENOMIC DNA]</scope>
    <source>
        <strain evidence="1 2">S30H14</strain>
    </source>
</reference>
<keyword evidence="2" id="KW-1185">Reference proteome</keyword>
<dbReference type="Proteomes" id="UP000663505">
    <property type="component" value="Chromosome"/>
</dbReference>